<dbReference type="PANTHER" id="PTHR13947">
    <property type="entry name" value="GNAT FAMILY N-ACETYLTRANSFERASE"/>
    <property type="match status" value="1"/>
</dbReference>
<dbReference type="GO" id="GO:0008080">
    <property type="term" value="F:N-acetyltransferase activity"/>
    <property type="evidence" value="ECO:0007669"/>
    <property type="project" value="InterPro"/>
</dbReference>
<dbReference type="InterPro" id="IPR000182">
    <property type="entry name" value="GNAT_dom"/>
</dbReference>
<protein>
    <submittedName>
        <fullName evidence="3">GNAT family N-acetyltransferase</fullName>
    </submittedName>
</protein>
<dbReference type="PANTHER" id="PTHR13947:SF37">
    <property type="entry name" value="LD18367P"/>
    <property type="match status" value="1"/>
</dbReference>
<name>A0A7G5II60_9SPHN</name>
<feature type="domain" description="N-acetyltransferase" evidence="2">
    <location>
        <begin position="3"/>
        <end position="158"/>
    </location>
</feature>
<organism evidence="3 4">
    <name type="scientific">Sandaracinobacteroides saxicola</name>
    <dbReference type="NCBI Taxonomy" id="2759707"/>
    <lineage>
        <taxon>Bacteria</taxon>
        <taxon>Pseudomonadati</taxon>
        <taxon>Pseudomonadota</taxon>
        <taxon>Alphaproteobacteria</taxon>
        <taxon>Sphingomonadales</taxon>
        <taxon>Sphingosinicellaceae</taxon>
        <taxon>Sandaracinobacteroides</taxon>
    </lineage>
</organism>
<dbReference type="AlphaFoldDB" id="A0A7G5II60"/>
<evidence type="ECO:0000256" key="1">
    <source>
        <dbReference type="ARBA" id="ARBA00022679"/>
    </source>
</evidence>
<keyword evidence="1 3" id="KW-0808">Transferase</keyword>
<dbReference type="EMBL" id="CP059851">
    <property type="protein sequence ID" value="QMW23052.1"/>
    <property type="molecule type" value="Genomic_DNA"/>
</dbReference>
<gene>
    <name evidence="3" type="ORF">H3309_00605</name>
</gene>
<dbReference type="PROSITE" id="PS51186">
    <property type="entry name" value="GNAT"/>
    <property type="match status" value="1"/>
</dbReference>
<evidence type="ECO:0000313" key="3">
    <source>
        <dbReference type="EMBL" id="QMW23052.1"/>
    </source>
</evidence>
<reference evidence="3 4" key="1">
    <citation type="submission" date="2020-07" db="EMBL/GenBank/DDBJ databases">
        <title>Complete genome sequence for Sandaracinobacter sp. M6.</title>
        <authorList>
            <person name="Tang Y."/>
            <person name="Liu Q."/>
            <person name="Guo Z."/>
            <person name="Lei P."/>
            <person name="Huang B."/>
        </authorList>
    </citation>
    <scope>NUCLEOTIDE SEQUENCE [LARGE SCALE GENOMIC DNA]</scope>
    <source>
        <strain evidence="3 4">M6</strain>
    </source>
</reference>
<keyword evidence="4" id="KW-1185">Reference proteome</keyword>
<dbReference type="KEGG" id="sand:H3309_00605"/>
<accession>A0A7G5II60</accession>
<dbReference type="SUPFAM" id="SSF55729">
    <property type="entry name" value="Acyl-CoA N-acyltransferases (Nat)"/>
    <property type="match status" value="1"/>
</dbReference>
<dbReference type="InterPro" id="IPR050769">
    <property type="entry name" value="NAT_camello-type"/>
</dbReference>
<evidence type="ECO:0000313" key="4">
    <source>
        <dbReference type="Proteomes" id="UP000515292"/>
    </source>
</evidence>
<evidence type="ECO:0000259" key="2">
    <source>
        <dbReference type="PROSITE" id="PS51186"/>
    </source>
</evidence>
<dbReference type="InterPro" id="IPR016181">
    <property type="entry name" value="Acyl_CoA_acyltransferase"/>
</dbReference>
<dbReference type="RefSeq" id="WP_182296525.1">
    <property type="nucleotide sequence ID" value="NZ_CP059851.1"/>
</dbReference>
<dbReference type="Pfam" id="PF00583">
    <property type="entry name" value="Acetyltransf_1"/>
    <property type="match status" value="1"/>
</dbReference>
<dbReference type="Proteomes" id="UP000515292">
    <property type="component" value="Chromosome"/>
</dbReference>
<sequence length="183" mass="19932">MTLTIRDFTDDLAPAFHAINAEWIEGMFTLEENDRLLLENPRTLIIDRGGVILFAEDPDLGIIGTVALMKAGDGVYELTKMGVLARAQGMKAGEALLAAALDRARTMGITTLYLLTNRICAPAIHLYEKLGFTHDADIMARYGTRYARCDVAMRWTPLSRLAGEGDSRDSACGVRVGAVAEPT</sequence>
<proteinExistence type="predicted"/>
<dbReference type="Gene3D" id="3.40.630.30">
    <property type="match status" value="1"/>
</dbReference>